<dbReference type="Proteomes" id="UP000030762">
    <property type="component" value="Unassembled WGS sequence"/>
</dbReference>
<dbReference type="VEuPathDB" id="FungiDB:SDRG_12709"/>
<dbReference type="AlphaFoldDB" id="T0Q4G7"/>
<evidence type="ECO:0000256" key="3">
    <source>
        <dbReference type="ARBA" id="ARBA00022538"/>
    </source>
</evidence>
<feature type="domain" description="Ion transport" evidence="13">
    <location>
        <begin position="102"/>
        <end position="342"/>
    </location>
</feature>
<evidence type="ECO:0000256" key="4">
    <source>
        <dbReference type="ARBA" id="ARBA00022692"/>
    </source>
</evidence>
<dbReference type="InterPro" id="IPR028325">
    <property type="entry name" value="VG_K_chnl"/>
</dbReference>
<keyword evidence="5" id="KW-0631">Potassium channel</keyword>
<keyword evidence="15" id="KW-1185">Reference proteome</keyword>
<keyword evidence="7" id="KW-0630">Potassium</keyword>
<keyword evidence="8 12" id="KW-1133">Transmembrane helix</keyword>
<keyword evidence="2" id="KW-0813">Transport</keyword>
<protein>
    <recommendedName>
        <fullName evidence="13">Ion transport domain-containing protein</fullName>
    </recommendedName>
</protein>
<sequence length="499" mass="56932">MEPRMSHARTLPTTALALSRVLERGQRKLEIMDRYIPLHAARIQPAMSPTRKKPSTYHQVTLQDRYPSMRLLAKHHNERPWRVRLWLVLQDPSSSPLARVVSTVLIVAVILATSVFVLQTEPSLEPYASTLSLLETCCVTLFTFDVVVRFFCVPHLGEFARDVFNWIDVASVAPFYLEIFLASRHIASLSALRALRLFRVARIFKLSRYTSSIQMFLYAIRESSQALYILLFLMSITMLVFSSALFYAETVTDAGCIPAMHSFMCSPLRVPAPPSPCCLPSPFYSVGSALWWCMTTMTTVGFGDDVPATPPGRAIASVSLLAGILVLSLPTSVIGSNFQRLFRAAQSQASEERWIVQRTQRERPQTQLERMRSDLMDFGWSRPGRHAMEYRDLLSIYDADGKDHLSSSEMDTFRHDLELLEEIHLVEHTHRMTTRRSDKKGDRTPRLDARRDQYLATADETIQYRLLESEAVLEGKLRHIVQRIAALDQKLRLLNEDND</sequence>
<dbReference type="SUPFAM" id="SSF81324">
    <property type="entry name" value="Voltage-gated potassium channels"/>
    <property type="match status" value="1"/>
</dbReference>
<keyword evidence="11" id="KW-0407">Ion channel</keyword>
<dbReference type="RefSeq" id="XP_008617013.1">
    <property type="nucleotide sequence ID" value="XM_008618791.1"/>
</dbReference>
<dbReference type="PANTHER" id="PTHR11537:SF254">
    <property type="entry name" value="POTASSIUM VOLTAGE-GATED CHANNEL PROTEIN SHAB"/>
    <property type="match status" value="1"/>
</dbReference>
<organism evidence="14 15">
    <name type="scientific">Saprolegnia diclina (strain VS20)</name>
    <dbReference type="NCBI Taxonomy" id="1156394"/>
    <lineage>
        <taxon>Eukaryota</taxon>
        <taxon>Sar</taxon>
        <taxon>Stramenopiles</taxon>
        <taxon>Oomycota</taxon>
        <taxon>Saprolegniomycetes</taxon>
        <taxon>Saprolegniales</taxon>
        <taxon>Saprolegniaceae</taxon>
        <taxon>Saprolegnia</taxon>
    </lineage>
</organism>
<feature type="transmembrane region" description="Helical" evidence="12">
    <location>
        <begin position="314"/>
        <end position="334"/>
    </location>
</feature>
<evidence type="ECO:0000256" key="10">
    <source>
        <dbReference type="ARBA" id="ARBA00023136"/>
    </source>
</evidence>
<gene>
    <name evidence="14" type="ORF">SDRG_12709</name>
</gene>
<dbReference type="STRING" id="1156394.T0Q4G7"/>
<dbReference type="eggNOG" id="KOG1545">
    <property type="taxonomic scope" value="Eukaryota"/>
</dbReference>
<dbReference type="Gene3D" id="1.20.120.350">
    <property type="entry name" value="Voltage-gated potassium channels. Chain C"/>
    <property type="match status" value="1"/>
</dbReference>
<accession>T0Q4G7</accession>
<evidence type="ECO:0000256" key="1">
    <source>
        <dbReference type="ARBA" id="ARBA00004141"/>
    </source>
</evidence>
<evidence type="ECO:0000256" key="7">
    <source>
        <dbReference type="ARBA" id="ARBA00022958"/>
    </source>
</evidence>
<evidence type="ECO:0000259" key="13">
    <source>
        <dbReference type="Pfam" id="PF00520"/>
    </source>
</evidence>
<dbReference type="Gene3D" id="1.10.287.70">
    <property type="match status" value="1"/>
</dbReference>
<reference evidence="14 15" key="1">
    <citation type="submission" date="2012-04" db="EMBL/GenBank/DDBJ databases">
        <title>The Genome Sequence of Saprolegnia declina VS20.</title>
        <authorList>
            <consortium name="The Broad Institute Genome Sequencing Platform"/>
            <person name="Russ C."/>
            <person name="Nusbaum C."/>
            <person name="Tyler B."/>
            <person name="van West P."/>
            <person name="Dieguez-Uribeondo J."/>
            <person name="de Bruijn I."/>
            <person name="Tripathy S."/>
            <person name="Jiang R."/>
            <person name="Young S.K."/>
            <person name="Zeng Q."/>
            <person name="Gargeya S."/>
            <person name="Fitzgerald M."/>
            <person name="Haas B."/>
            <person name="Abouelleil A."/>
            <person name="Alvarado L."/>
            <person name="Arachchi H.M."/>
            <person name="Berlin A."/>
            <person name="Chapman S.B."/>
            <person name="Goldberg J."/>
            <person name="Griggs A."/>
            <person name="Gujja S."/>
            <person name="Hansen M."/>
            <person name="Howarth C."/>
            <person name="Imamovic A."/>
            <person name="Larimer J."/>
            <person name="McCowen C."/>
            <person name="Montmayeur A."/>
            <person name="Murphy C."/>
            <person name="Neiman D."/>
            <person name="Pearson M."/>
            <person name="Priest M."/>
            <person name="Roberts A."/>
            <person name="Saif S."/>
            <person name="Shea T."/>
            <person name="Sisk P."/>
            <person name="Sykes S."/>
            <person name="Wortman J."/>
            <person name="Nusbaum C."/>
            <person name="Birren B."/>
        </authorList>
    </citation>
    <scope>NUCLEOTIDE SEQUENCE [LARGE SCALE GENOMIC DNA]</scope>
    <source>
        <strain evidence="14 15">VS20</strain>
    </source>
</reference>
<dbReference type="GO" id="GO:0008076">
    <property type="term" value="C:voltage-gated potassium channel complex"/>
    <property type="evidence" value="ECO:0007669"/>
    <property type="project" value="InterPro"/>
</dbReference>
<dbReference type="Pfam" id="PF00520">
    <property type="entry name" value="Ion_trans"/>
    <property type="match status" value="1"/>
</dbReference>
<comment type="subcellular location">
    <subcellularLocation>
        <location evidence="1">Membrane</location>
        <topology evidence="1">Multi-pass membrane protein</topology>
    </subcellularLocation>
</comment>
<feature type="transmembrane region" description="Helical" evidence="12">
    <location>
        <begin position="97"/>
        <end position="118"/>
    </location>
</feature>
<dbReference type="GeneID" id="19953436"/>
<evidence type="ECO:0000313" key="15">
    <source>
        <dbReference type="Proteomes" id="UP000030762"/>
    </source>
</evidence>
<dbReference type="GO" id="GO:0001508">
    <property type="term" value="P:action potential"/>
    <property type="evidence" value="ECO:0007669"/>
    <property type="project" value="TreeGrafter"/>
</dbReference>
<evidence type="ECO:0000256" key="12">
    <source>
        <dbReference type="SAM" id="Phobius"/>
    </source>
</evidence>
<dbReference type="OrthoDB" id="415460at2759"/>
<dbReference type="PRINTS" id="PR00169">
    <property type="entry name" value="KCHANNEL"/>
</dbReference>
<keyword evidence="10 12" id="KW-0472">Membrane</keyword>
<keyword evidence="3" id="KW-0633">Potassium transport</keyword>
<dbReference type="OMA" id="TSSIQMF"/>
<feature type="transmembrane region" description="Helical" evidence="12">
    <location>
        <begin position="130"/>
        <end position="151"/>
    </location>
</feature>
<dbReference type="InterPro" id="IPR027359">
    <property type="entry name" value="Volt_channel_dom_sf"/>
</dbReference>
<keyword evidence="9" id="KW-0406">Ion transport</keyword>
<proteinExistence type="predicted"/>
<feature type="transmembrane region" description="Helical" evidence="12">
    <location>
        <begin position="226"/>
        <end position="248"/>
    </location>
</feature>
<dbReference type="InterPro" id="IPR005821">
    <property type="entry name" value="Ion_trans_dom"/>
</dbReference>
<dbReference type="PANTHER" id="PTHR11537">
    <property type="entry name" value="VOLTAGE-GATED POTASSIUM CHANNEL"/>
    <property type="match status" value="1"/>
</dbReference>
<dbReference type="InParanoid" id="T0Q4G7"/>
<evidence type="ECO:0000256" key="2">
    <source>
        <dbReference type="ARBA" id="ARBA00022448"/>
    </source>
</evidence>
<name>T0Q4G7_SAPDV</name>
<keyword evidence="4 12" id="KW-0812">Transmembrane</keyword>
<dbReference type="GO" id="GO:0005249">
    <property type="term" value="F:voltage-gated potassium channel activity"/>
    <property type="evidence" value="ECO:0007669"/>
    <property type="project" value="InterPro"/>
</dbReference>
<evidence type="ECO:0000256" key="6">
    <source>
        <dbReference type="ARBA" id="ARBA00022882"/>
    </source>
</evidence>
<evidence type="ECO:0000256" key="8">
    <source>
        <dbReference type="ARBA" id="ARBA00022989"/>
    </source>
</evidence>
<evidence type="ECO:0000256" key="9">
    <source>
        <dbReference type="ARBA" id="ARBA00023065"/>
    </source>
</evidence>
<evidence type="ECO:0000313" key="14">
    <source>
        <dbReference type="EMBL" id="EQC29461.1"/>
    </source>
</evidence>
<evidence type="ECO:0000256" key="5">
    <source>
        <dbReference type="ARBA" id="ARBA00022826"/>
    </source>
</evidence>
<evidence type="ECO:0000256" key="11">
    <source>
        <dbReference type="ARBA" id="ARBA00023303"/>
    </source>
</evidence>
<dbReference type="EMBL" id="JH767183">
    <property type="protein sequence ID" value="EQC29461.1"/>
    <property type="molecule type" value="Genomic_DNA"/>
</dbReference>
<keyword evidence="6" id="KW-0851">Voltage-gated channel</keyword>